<evidence type="ECO:0000259" key="1">
    <source>
        <dbReference type="Pfam" id="PF01796"/>
    </source>
</evidence>
<dbReference type="Pfam" id="PF01796">
    <property type="entry name" value="OB_ChsH2_C"/>
    <property type="match status" value="1"/>
</dbReference>
<dbReference type="AlphaFoldDB" id="A0A9X1YAE7"/>
<name>A0A9X1YAE7_9PROT</name>
<dbReference type="InterPro" id="IPR002878">
    <property type="entry name" value="ChsH2_C"/>
</dbReference>
<accession>A0A9X1YAE7</accession>
<dbReference type="Proteomes" id="UP001139516">
    <property type="component" value="Unassembled WGS sequence"/>
</dbReference>
<dbReference type="RefSeq" id="WP_248668958.1">
    <property type="nucleotide sequence ID" value="NZ_JALPRX010000097.1"/>
</dbReference>
<proteinExistence type="predicted"/>
<sequence length="132" mass="14399">MATQASNRKIPAPAVDPTNKPFFDAAREGTLLIGLCRDTGKHFFYPRGVSPFTLSTNVELVPSKGEGTIYSYSVTRAKEPYAIAYVELAEGPRIVTNIVDCDLDALRIGQKVRLVWKPTEEGAPPVAMFTPA</sequence>
<dbReference type="PANTHER" id="PTHR34075">
    <property type="entry name" value="BLR3430 PROTEIN"/>
    <property type="match status" value="1"/>
</dbReference>
<gene>
    <name evidence="3" type="ORF">M0638_20970</name>
</gene>
<evidence type="ECO:0000259" key="2">
    <source>
        <dbReference type="Pfam" id="PF12172"/>
    </source>
</evidence>
<evidence type="ECO:0000313" key="4">
    <source>
        <dbReference type="Proteomes" id="UP001139516"/>
    </source>
</evidence>
<dbReference type="EMBL" id="JALPRX010000097">
    <property type="protein sequence ID" value="MCK8786849.1"/>
    <property type="molecule type" value="Genomic_DNA"/>
</dbReference>
<dbReference type="SUPFAM" id="SSF50249">
    <property type="entry name" value="Nucleic acid-binding proteins"/>
    <property type="match status" value="1"/>
</dbReference>
<protein>
    <submittedName>
        <fullName evidence="3">Zn-ribbon domain-containing OB-fold protein</fullName>
    </submittedName>
</protein>
<evidence type="ECO:0000313" key="3">
    <source>
        <dbReference type="EMBL" id="MCK8786849.1"/>
    </source>
</evidence>
<dbReference type="PANTHER" id="PTHR34075:SF5">
    <property type="entry name" value="BLR3430 PROTEIN"/>
    <property type="match status" value="1"/>
</dbReference>
<keyword evidence="4" id="KW-1185">Reference proteome</keyword>
<feature type="domain" description="ChsH2 C-terminal OB-fold" evidence="1">
    <location>
        <begin position="61"/>
        <end position="117"/>
    </location>
</feature>
<dbReference type="InterPro" id="IPR052513">
    <property type="entry name" value="Thioester_dehydratase-like"/>
</dbReference>
<dbReference type="Gene3D" id="6.10.30.10">
    <property type="match status" value="1"/>
</dbReference>
<dbReference type="InterPro" id="IPR022002">
    <property type="entry name" value="ChsH2_Znr"/>
</dbReference>
<organism evidence="3 4">
    <name type="scientific">Roseomonas acroporae</name>
    <dbReference type="NCBI Taxonomy" id="2937791"/>
    <lineage>
        <taxon>Bacteria</taxon>
        <taxon>Pseudomonadati</taxon>
        <taxon>Pseudomonadota</taxon>
        <taxon>Alphaproteobacteria</taxon>
        <taxon>Acetobacterales</taxon>
        <taxon>Roseomonadaceae</taxon>
        <taxon>Roseomonas</taxon>
    </lineage>
</organism>
<reference evidence="3" key="1">
    <citation type="submission" date="2022-04" db="EMBL/GenBank/DDBJ databases">
        <title>Roseomonas acroporae sp. nov., isolated from coral Acropora digitifera.</title>
        <authorList>
            <person name="Sun H."/>
        </authorList>
    </citation>
    <scope>NUCLEOTIDE SEQUENCE</scope>
    <source>
        <strain evidence="3">NAR14</strain>
    </source>
</reference>
<dbReference type="InterPro" id="IPR012340">
    <property type="entry name" value="NA-bd_OB-fold"/>
</dbReference>
<feature type="domain" description="ChsH2 rubredoxin-like zinc ribbon" evidence="2">
    <location>
        <begin position="23"/>
        <end position="48"/>
    </location>
</feature>
<dbReference type="Pfam" id="PF12172">
    <property type="entry name" value="zf-ChsH2"/>
    <property type="match status" value="1"/>
</dbReference>
<comment type="caution">
    <text evidence="3">The sequence shown here is derived from an EMBL/GenBank/DDBJ whole genome shotgun (WGS) entry which is preliminary data.</text>
</comment>